<dbReference type="AlphaFoldDB" id="A0A374NH35"/>
<organism evidence="4 5">
    <name type="scientific">Anaerobutyricum hallii</name>
    <dbReference type="NCBI Taxonomy" id="39488"/>
    <lineage>
        <taxon>Bacteria</taxon>
        <taxon>Bacillati</taxon>
        <taxon>Bacillota</taxon>
        <taxon>Clostridia</taxon>
        <taxon>Lachnospirales</taxon>
        <taxon>Lachnospiraceae</taxon>
        <taxon>Anaerobutyricum</taxon>
    </lineage>
</organism>
<sequence>MILTKKERQFVMRADKKKFSTRLMAALMAGTLAAGMMGMNVSAAGVHSGNPITTIPVTKNVLTDGNTMAPNTTFEFEVAVADAGTFNDGNKDQVVYEGIAGGLTAETGAAFTPGGKGSAAETYTAEGSLKTDAAVFKRPGVYHYTVTEKANNYEGVTTDTTSYDVYVYVYNRTDGLYVGNVVSAKNGGKADLIFNNDYGQDENKDTTHDVVIKKVITGNQAVESDTFQLVVTVTGTAGEKYKVTLDNAEQNPLTSGEKATYTVTNNTEIHIYGLTEGDKVQAVEEANTQGYQATYTTGLSEGTLTISRDGSEAAVTNTKNSTSPTGVILNYGPYILMIALAGSIAAFFFFKRNRKEA</sequence>
<feature type="domain" description="DUF7601" evidence="3">
    <location>
        <begin position="209"/>
        <end position="319"/>
    </location>
</feature>
<evidence type="ECO:0000259" key="3">
    <source>
        <dbReference type="Pfam" id="PF24547"/>
    </source>
</evidence>
<feature type="signal peptide" evidence="2">
    <location>
        <begin position="1"/>
        <end position="43"/>
    </location>
</feature>
<name>A0A374NH35_9FIRM</name>
<feature type="chain" id="PRO_5016952780" description="DUF7601 domain-containing protein" evidence="2">
    <location>
        <begin position="44"/>
        <end position="357"/>
    </location>
</feature>
<proteinExistence type="predicted"/>
<evidence type="ECO:0000256" key="2">
    <source>
        <dbReference type="SAM" id="SignalP"/>
    </source>
</evidence>
<dbReference type="Gene3D" id="2.60.40.1140">
    <property type="entry name" value="Collagen-binding surface protein Cna, B-type domain"/>
    <property type="match status" value="1"/>
</dbReference>
<evidence type="ECO:0000313" key="5">
    <source>
        <dbReference type="Proteomes" id="UP000262524"/>
    </source>
</evidence>
<keyword evidence="1" id="KW-0472">Membrane</keyword>
<evidence type="ECO:0000313" key="4">
    <source>
        <dbReference type="EMBL" id="RGI84257.1"/>
    </source>
</evidence>
<accession>A0A374NH35</accession>
<keyword evidence="1" id="KW-1133">Transmembrane helix</keyword>
<feature type="transmembrane region" description="Helical" evidence="1">
    <location>
        <begin position="331"/>
        <end position="350"/>
    </location>
</feature>
<protein>
    <recommendedName>
        <fullName evidence="3">DUF7601 domain-containing protein</fullName>
    </recommendedName>
</protein>
<dbReference type="InterPro" id="IPR038174">
    <property type="entry name" value="Strep_pil_link_sf"/>
</dbReference>
<dbReference type="Gene3D" id="2.60.40.3050">
    <property type="match status" value="1"/>
</dbReference>
<dbReference type="EMBL" id="QSOE01000081">
    <property type="protein sequence ID" value="RGI84257.1"/>
    <property type="molecule type" value="Genomic_DNA"/>
</dbReference>
<gene>
    <name evidence="4" type="ORF">DXD91_11015</name>
</gene>
<dbReference type="InterPro" id="IPR022464">
    <property type="entry name" value="Strep_pil_isopept_link"/>
</dbReference>
<dbReference type="NCBIfam" id="TIGR03786">
    <property type="entry name" value="strep_pil_rpt"/>
    <property type="match status" value="1"/>
</dbReference>
<dbReference type="Proteomes" id="UP000262524">
    <property type="component" value="Unassembled WGS sequence"/>
</dbReference>
<comment type="caution">
    <text evidence="4">The sequence shown here is derived from an EMBL/GenBank/DDBJ whole genome shotgun (WGS) entry which is preliminary data.</text>
</comment>
<keyword evidence="2" id="KW-0732">Signal</keyword>
<dbReference type="Pfam" id="PF24547">
    <property type="entry name" value="DUF7601"/>
    <property type="match status" value="1"/>
</dbReference>
<keyword evidence="1" id="KW-0812">Transmembrane</keyword>
<evidence type="ECO:0000256" key="1">
    <source>
        <dbReference type="SAM" id="Phobius"/>
    </source>
</evidence>
<dbReference type="InterPro" id="IPR055382">
    <property type="entry name" value="DUF7601"/>
</dbReference>
<reference evidence="4 5" key="1">
    <citation type="submission" date="2018-08" db="EMBL/GenBank/DDBJ databases">
        <title>A genome reference for cultivated species of the human gut microbiota.</title>
        <authorList>
            <person name="Zou Y."/>
            <person name="Xue W."/>
            <person name="Luo G."/>
        </authorList>
    </citation>
    <scope>NUCLEOTIDE SEQUENCE [LARGE SCALE GENOMIC DNA]</scope>
    <source>
        <strain evidence="4 5">TM10-1AC</strain>
    </source>
</reference>